<evidence type="ECO:0000313" key="2">
    <source>
        <dbReference type="Proteomes" id="UP000678393"/>
    </source>
</evidence>
<comment type="caution">
    <text evidence="1">The sequence shown here is derived from an EMBL/GenBank/DDBJ whole genome shotgun (WGS) entry which is preliminary data.</text>
</comment>
<accession>A0A8S3YEE7</accession>
<organism evidence="1 2">
    <name type="scientific">Candidula unifasciata</name>
    <dbReference type="NCBI Taxonomy" id="100452"/>
    <lineage>
        <taxon>Eukaryota</taxon>
        <taxon>Metazoa</taxon>
        <taxon>Spiralia</taxon>
        <taxon>Lophotrochozoa</taxon>
        <taxon>Mollusca</taxon>
        <taxon>Gastropoda</taxon>
        <taxon>Heterobranchia</taxon>
        <taxon>Euthyneura</taxon>
        <taxon>Panpulmonata</taxon>
        <taxon>Eupulmonata</taxon>
        <taxon>Stylommatophora</taxon>
        <taxon>Helicina</taxon>
        <taxon>Helicoidea</taxon>
        <taxon>Geomitridae</taxon>
        <taxon>Candidula</taxon>
    </lineage>
</organism>
<protein>
    <submittedName>
        <fullName evidence="1">Uncharacterized protein</fullName>
    </submittedName>
</protein>
<proteinExistence type="predicted"/>
<dbReference type="OrthoDB" id="6083317at2759"/>
<dbReference type="EMBL" id="CAJHNH020000036">
    <property type="protein sequence ID" value="CAG5114788.1"/>
    <property type="molecule type" value="Genomic_DNA"/>
</dbReference>
<reference evidence="1" key="1">
    <citation type="submission" date="2021-04" db="EMBL/GenBank/DDBJ databases">
        <authorList>
            <consortium name="Molecular Ecology Group"/>
        </authorList>
    </citation>
    <scope>NUCLEOTIDE SEQUENCE</scope>
</reference>
<gene>
    <name evidence="1" type="ORF">CUNI_LOCUS346</name>
</gene>
<evidence type="ECO:0000313" key="1">
    <source>
        <dbReference type="EMBL" id="CAG5114788.1"/>
    </source>
</evidence>
<keyword evidence="2" id="KW-1185">Reference proteome</keyword>
<dbReference type="Proteomes" id="UP000678393">
    <property type="component" value="Unassembled WGS sequence"/>
</dbReference>
<sequence length="238" mass="27284">MPNQTSSLPTLHLATHRVCVPGNENRLCPGKKPLCPGGCKPGFCLNSQCVCNTRPEMFHCNPQVEREAEFHRQRIESAVKQQKNLDRQAFLASERKSMGMREPDEEAKKLPTWYKTEETHSGQTSAAAQPLEDFKCQRTMRAPARPSCMLTATEIHPAYDDLSQLSLFLRTSTMPGYGPGGVVSEYQDTYNMAVWDGKRDLDRQLYKLKHDWLSIWGEQNVKDQRWRKGWLEKDALKK</sequence>
<dbReference type="AlphaFoldDB" id="A0A8S3YEE7"/>
<name>A0A8S3YEE7_9EUPU</name>